<sequence length="509" mass="55005">MVQVDLQQELDSRQQPPPDSQTLRRRDDGLLVYTGADGEILIPSGEIIGILSRTSGYTVIQLEETPDDAETAYRLHTSAVEDADTELLDRHLVRQVPEFLQDGHELQIVVSTKSGTGLALKFWEAVVKPLLVLLAGEQQSKGASEDHHLLITQSAQSVKDFARGRWARRHAAAEAEGSVPVPETIILLSGDGGVVDLLNGSDDETQSADAAPISLPTIALLPLGTANALFHSLHKPLYISSAQDGAGAPASPLALALRTLIRGRPAPLPSFRADFTPGSRLVSYSPNEGAEGSEESSISRHDTAVSHLYGAIVASHGFHAQLVWESDTPEYRRHGSSRFGMVAAELLRESHPYRADVSISPPAGDANADVRTIKPPTASTTHATSDVPSTFSYILATLVSNLERTFTISPASRPLENDLRLVHFGDVGGERTMDIMKAAYDEGKHIDLPEVGYERVGGLTVRILEEDARWRKVCIDGTIVEIPQGGEMRVSRVEKALFGILVDQSILTP</sequence>
<dbReference type="InterPro" id="IPR001206">
    <property type="entry name" value="Diacylglycerol_kinase_cat_dom"/>
</dbReference>
<name>A0A8K0X9N3_9PEZI</name>
<keyword evidence="3" id="KW-0808">Transferase</keyword>
<organism evidence="3 4">
    <name type="scientific">Plectosphaerella cucumerina</name>
    <dbReference type="NCBI Taxonomy" id="40658"/>
    <lineage>
        <taxon>Eukaryota</taxon>
        <taxon>Fungi</taxon>
        <taxon>Dikarya</taxon>
        <taxon>Ascomycota</taxon>
        <taxon>Pezizomycotina</taxon>
        <taxon>Sordariomycetes</taxon>
        <taxon>Hypocreomycetidae</taxon>
        <taxon>Glomerellales</taxon>
        <taxon>Plectosphaerellaceae</taxon>
        <taxon>Plectosphaerella</taxon>
    </lineage>
</organism>
<dbReference type="PANTHER" id="PTHR12358:SF108">
    <property type="entry name" value="DAGKC DOMAIN-CONTAINING PROTEIN"/>
    <property type="match status" value="1"/>
</dbReference>
<gene>
    <name evidence="3" type="ORF">B0T11DRAFT_6490</name>
</gene>
<dbReference type="Proteomes" id="UP000813385">
    <property type="component" value="Unassembled WGS sequence"/>
</dbReference>
<dbReference type="InterPro" id="IPR016064">
    <property type="entry name" value="NAD/diacylglycerol_kinase_sf"/>
</dbReference>
<feature type="region of interest" description="Disordered" evidence="1">
    <location>
        <begin position="1"/>
        <end position="27"/>
    </location>
</feature>
<dbReference type="Gene3D" id="3.40.50.10330">
    <property type="entry name" value="Probable inorganic polyphosphate/atp-NAD kinase, domain 1"/>
    <property type="match status" value="1"/>
</dbReference>
<evidence type="ECO:0000256" key="1">
    <source>
        <dbReference type="SAM" id="MobiDB-lite"/>
    </source>
</evidence>
<proteinExistence type="predicted"/>
<dbReference type="Gene3D" id="2.60.200.40">
    <property type="match status" value="1"/>
</dbReference>
<protein>
    <submittedName>
        <fullName evidence="3">Diacylglycerol kinase catalytic domain-containing protein</fullName>
    </submittedName>
</protein>
<dbReference type="PANTHER" id="PTHR12358">
    <property type="entry name" value="SPHINGOSINE KINASE"/>
    <property type="match status" value="1"/>
</dbReference>
<feature type="domain" description="DAGKc" evidence="2">
    <location>
        <begin position="101"/>
        <end position="277"/>
    </location>
</feature>
<keyword evidence="4" id="KW-1185">Reference proteome</keyword>
<dbReference type="GO" id="GO:0016020">
    <property type="term" value="C:membrane"/>
    <property type="evidence" value="ECO:0007669"/>
    <property type="project" value="TreeGrafter"/>
</dbReference>
<comment type="caution">
    <text evidence="3">The sequence shown here is derived from an EMBL/GenBank/DDBJ whole genome shotgun (WGS) entry which is preliminary data.</text>
</comment>
<accession>A0A8K0X9N3</accession>
<evidence type="ECO:0000313" key="3">
    <source>
        <dbReference type="EMBL" id="KAH7375140.1"/>
    </source>
</evidence>
<dbReference type="OrthoDB" id="3853857at2759"/>
<dbReference type="Pfam" id="PF00781">
    <property type="entry name" value="DAGK_cat"/>
    <property type="match status" value="1"/>
</dbReference>
<dbReference type="InterPro" id="IPR050187">
    <property type="entry name" value="Lipid_Phosphate_FormReg"/>
</dbReference>
<dbReference type="InterPro" id="IPR017438">
    <property type="entry name" value="ATP-NAD_kinase_N"/>
</dbReference>
<dbReference type="AlphaFoldDB" id="A0A8K0X9N3"/>
<dbReference type="GO" id="GO:0005737">
    <property type="term" value="C:cytoplasm"/>
    <property type="evidence" value="ECO:0007669"/>
    <property type="project" value="TreeGrafter"/>
</dbReference>
<keyword evidence="3" id="KW-0418">Kinase</keyword>
<dbReference type="SUPFAM" id="SSF111331">
    <property type="entry name" value="NAD kinase/diacylglycerol kinase-like"/>
    <property type="match status" value="1"/>
</dbReference>
<dbReference type="GO" id="GO:0046512">
    <property type="term" value="P:sphingosine biosynthetic process"/>
    <property type="evidence" value="ECO:0007669"/>
    <property type="project" value="TreeGrafter"/>
</dbReference>
<evidence type="ECO:0000313" key="4">
    <source>
        <dbReference type="Proteomes" id="UP000813385"/>
    </source>
</evidence>
<dbReference type="GO" id="GO:0001727">
    <property type="term" value="F:lipid kinase activity"/>
    <property type="evidence" value="ECO:0007669"/>
    <property type="project" value="TreeGrafter"/>
</dbReference>
<dbReference type="PROSITE" id="PS50146">
    <property type="entry name" value="DAGK"/>
    <property type="match status" value="1"/>
</dbReference>
<evidence type="ECO:0000259" key="2">
    <source>
        <dbReference type="PROSITE" id="PS50146"/>
    </source>
</evidence>
<dbReference type="EMBL" id="JAGPXD010000001">
    <property type="protein sequence ID" value="KAH7375140.1"/>
    <property type="molecule type" value="Genomic_DNA"/>
</dbReference>
<reference evidence="3" key="1">
    <citation type="journal article" date="2021" name="Nat. Commun.">
        <title>Genetic determinants of endophytism in the Arabidopsis root mycobiome.</title>
        <authorList>
            <person name="Mesny F."/>
            <person name="Miyauchi S."/>
            <person name="Thiergart T."/>
            <person name="Pickel B."/>
            <person name="Atanasova L."/>
            <person name="Karlsson M."/>
            <person name="Huettel B."/>
            <person name="Barry K.W."/>
            <person name="Haridas S."/>
            <person name="Chen C."/>
            <person name="Bauer D."/>
            <person name="Andreopoulos W."/>
            <person name="Pangilinan J."/>
            <person name="LaButti K."/>
            <person name="Riley R."/>
            <person name="Lipzen A."/>
            <person name="Clum A."/>
            <person name="Drula E."/>
            <person name="Henrissat B."/>
            <person name="Kohler A."/>
            <person name="Grigoriev I.V."/>
            <person name="Martin F.M."/>
            <person name="Hacquard S."/>
        </authorList>
    </citation>
    <scope>NUCLEOTIDE SEQUENCE</scope>
    <source>
        <strain evidence="3">MPI-CAGE-AT-0016</strain>
    </source>
</reference>